<evidence type="ECO:0000256" key="7">
    <source>
        <dbReference type="ARBA" id="ARBA00023160"/>
    </source>
</evidence>
<evidence type="ECO:0000256" key="10">
    <source>
        <dbReference type="SAM" id="MobiDB-lite"/>
    </source>
</evidence>
<keyword evidence="7 9" id="KW-0275">Fatty acid biosynthesis</keyword>
<dbReference type="Pfam" id="PF00364">
    <property type="entry name" value="Biotin_lipoyl"/>
    <property type="match status" value="1"/>
</dbReference>
<proteinExistence type="predicted"/>
<dbReference type="GO" id="GO:0003989">
    <property type="term" value="F:acetyl-CoA carboxylase activity"/>
    <property type="evidence" value="ECO:0007669"/>
    <property type="project" value="InterPro"/>
</dbReference>
<comment type="function">
    <text evidence="1 9">This protein is a component of the acetyl coenzyme A carboxylase complex; first, biotin carboxylase catalyzes the carboxylation of the carrier protein and then the transcarboxylase transfers the carboxyl group to form malonyl-CoA.</text>
</comment>
<dbReference type="UniPathway" id="UPA00094"/>
<dbReference type="InterPro" id="IPR050709">
    <property type="entry name" value="Biotin_Carboxyl_Carrier/Decarb"/>
</dbReference>
<evidence type="ECO:0000256" key="2">
    <source>
        <dbReference type="ARBA" id="ARBA00005194"/>
    </source>
</evidence>
<dbReference type="InterPro" id="IPR001882">
    <property type="entry name" value="Biotin_BS"/>
</dbReference>
<accession>A0A7C3AQ54</accession>
<protein>
    <recommendedName>
        <fullName evidence="3 9">Biotin carboxyl carrier protein of acetyl-CoA carboxylase</fullName>
    </recommendedName>
</protein>
<dbReference type="GO" id="GO:0009317">
    <property type="term" value="C:acetyl-CoA carboxylase complex"/>
    <property type="evidence" value="ECO:0007669"/>
    <property type="project" value="InterPro"/>
</dbReference>
<evidence type="ECO:0000256" key="9">
    <source>
        <dbReference type="RuleBase" id="RU364072"/>
    </source>
</evidence>
<dbReference type="PANTHER" id="PTHR45266">
    <property type="entry name" value="OXALOACETATE DECARBOXYLASE ALPHA CHAIN"/>
    <property type="match status" value="1"/>
</dbReference>
<evidence type="ECO:0000256" key="3">
    <source>
        <dbReference type="ARBA" id="ARBA00017562"/>
    </source>
</evidence>
<reference evidence="12" key="1">
    <citation type="journal article" date="2020" name="mSystems">
        <title>Genome- and Community-Level Interaction Insights into Carbon Utilization and Element Cycling Functions of Hydrothermarchaeota in Hydrothermal Sediment.</title>
        <authorList>
            <person name="Zhou Z."/>
            <person name="Liu Y."/>
            <person name="Xu W."/>
            <person name="Pan J."/>
            <person name="Luo Z.H."/>
            <person name="Li M."/>
        </authorList>
    </citation>
    <scope>NUCLEOTIDE SEQUENCE [LARGE SCALE GENOMIC DNA]</scope>
    <source>
        <strain evidence="12">SpSt-192</strain>
    </source>
</reference>
<dbReference type="PRINTS" id="PR01071">
    <property type="entry name" value="ACOABIOTINCC"/>
</dbReference>
<dbReference type="GO" id="GO:0006633">
    <property type="term" value="P:fatty acid biosynthetic process"/>
    <property type="evidence" value="ECO:0007669"/>
    <property type="project" value="UniProtKB-UniPathway"/>
</dbReference>
<evidence type="ECO:0000256" key="5">
    <source>
        <dbReference type="ARBA" id="ARBA00022832"/>
    </source>
</evidence>
<evidence type="ECO:0000259" key="11">
    <source>
        <dbReference type="PROSITE" id="PS50968"/>
    </source>
</evidence>
<name>A0A7C3AQ54_9BACT</name>
<dbReference type="PROSITE" id="PS00188">
    <property type="entry name" value="BIOTIN"/>
    <property type="match status" value="1"/>
</dbReference>
<dbReference type="Gene3D" id="2.40.50.100">
    <property type="match status" value="1"/>
</dbReference>
<evidence type="ECO:0000256" key="4">
    <source>
        <dbReference type="ARBA" id="ARBA00022516"/>
    </source>
</evidence>
<dbReference type="NCBIfam" id="NF005457">
    <property type="entry name" value="PRK07051.1"/>
    <property type="match status" value="1"/>
</dbReference>
<evidence type="ECO:0000313" key="12">
    <source>
        <dbReference type="EMBL" id="HEX70781.1"/>
    </source>
</evidence>
<dbReference type="PROSITE" id="PS50968">
    <property type="entry name" value="BIOTINYL_LIPOYL"/>
    <property type="match status" value="1"/>
</dbReference>
<dbReference type="SUPFAM" id="SSF51230">
    <property type="entry name" value="Single hybrid motif"/>
    <property type="match status" value="1"/>
</dbReference>
<dbReference type="InterPro" id="IPR011053">
    <property type="entry name" value="Single_hybrid_motif"/>
</dbReference>
<gene>
    <name evidence="12" type="ORF">ENP13_06005</name>
</gene>
<keyword evidence="8 9" id="KW-0092">Biotin</keyword>
<feature type="domain" description="Lipoyl-binding" evidence="11">
    <location>
        <begin position="132"/>
        <end position="208"/>
    </location>
</feature>
<comment type="caution">
    <text evidence="12">The sequence shown here is derived from an EMBL/GenBank/DDBJ whole genome shotgun (WGS) entry which is preliminary data.</text>
</comment>
<evidence type="ECO:0000256" key="8">
    <source>
        <dbReference type="ARBA" id="ARBA00023267"/>
    </source>
</evidence>
<evidence type="ECO:0000256" key="6">
    <source>
        <dbReference type="ARBA" id="ARBA00023098"/>
    </source>
</evidence>
<feature type="region of interest" description="Disordered" evidence="10">
    <location>
        <begin position="85"/>
        <end position="106"/>
    </location>
</feature>
<evidence type="ECO:0000256" key="1">
    <source>
        <dbReference type="ARBA" id="ARBA00003761"/>
    </source>
</evidence>
<keyword evidence="6 9" id="KW-0443">Lipid metabolism</keyword>
<keyword evidence="4 9" id="KW-0444">Lipid biosynthesis</keyword>
<comment type="pathway">
    <text evidence="2 9">Lipid metabolism; fatty acid biosynthesis.</text>
</comment>
<dbReference type="EMBL" id="DSID01000450">
    <property type="protein sequence ID" value="HEX70781.1"/>
    <property type="molecule type" value="Genomic_DNA"/>
</dbReference>
<keyword evidence="5 9" id="KW-0276">Fatty acid metabolism</keyword>
<dbReference type="AlphaFoldDB" id="A0A7C3AQ54"/>
<organism evidence="12">
    <name type="scientific">Thermorudis sp</name>
    <dbReference type="NCBI Taxonomy" id="1969470"/>
    <lineage>
        <taxon>Bacteria</taxon>
        <taxon>Pseudomonadati</taxon>
        <taxon>Thermomicrobiota</taxon>
        <taxon>Thermomicrobia</taxon>
        <taxon>Thermomicrobia incertae sedis</taxon>
        <taxon>Thermorudis</taxon>
    </lineage>
</organism>
<dbReference type="PANTHER" id="PTHR45266:SF3">
    <property type="entry name" value="OXALOACETATE DECARBOXYLASE ALPHA CHAIN"/>
    <property type="match status" value="1"/>
</dbReference>
<dbReference type="InterPro" id="IPR001249">
    <property type="entry name" value="AcCoA_biotinCC"/>
</dbReference>
<sequence>MTDERTELETLDPAAETGRPGPKPSVADAAHAAELAIPDVAALLGLVDRLADVLAASDLEELEVEAGGTTLRLRRALPDPAPTLEIAQKPGGDDRTAARATAGAEAPISAVAPATEAGDGGPVADVVEAPPRPSVKAPLTGIWYASPAPGSAPFVQVGSEVAVGQVIGLIEAMKLFNEIKSDLAGRVVRICVENGQLVKAKQPLIEVEPL</sequence>
<dbReference type="CDD" id="cd06850">
    <property type="entry name" value="biotinyl_domain"/>
    <property type="match status" value="1"/>
</dbReference>
<feature type="region of interest" description="Disordered" evidence="10">
    <location>
        <begin position="1"/>
        <end position="27"/>
    </location>
</feature>
<dbReference type="InterPro" id="IPR000089">
    <property type="entry name" value="Biotin_lipoyl"/>
</dbReference>